<dbReference type="PANTHER" id="PTHR43493">
    <property type="entry name" value="DNA GYRASE/TOPOISOMERASE SUBUNIT A"/>
    <property type="match status" value="1"/>
</dbReference>
<dbReference type="Gene3D" id="3.90.199.10">
    <property type="entry name" value="Topoisomerase II, domain 5"/>
    <property type="match status" value="1"/>
</dbReference>
<sequence>MTMGLHLLCCYSQHLRPVSARFLRLRKVRVLEFRFLSSSAPREKLPILKAKRREAEDGALDDGGGGDNGSVVLAAREKIGGGSRGGGEGRIVVSELHKEATEAYMAYAMSVLLSRALPNVRDGLKPVHRRILCVNCTVIYVFFWFRKLLCIFLGLTVDKVVHYAV</sequence>
<keyword evidence="2" id="KW-1185">Reference proteome</keyword>
<dbReference type="GO" id="GO:0003677">
    <property type="term" value="F:DNA binding"/>
    <property type="evidence" value="ECO:0007669"/>
    <property type="project" value="InterPro"/>
</dbReference>
<dbReference type="GO" id="GO:0003918">
    <property type="term" value="F:DNA topoisomerase type II (double strand cut, ATP-hydrolyzing) activity"/>
    <property type="evidence" value="ECO:0007669"/>
    <property type="project" value="InterPro"/>
</dbReference>
<dbReference type="InParanoid" id="A0A068VE72"/>
<reference evidence="2" key="1">
    <citation type="journal article" date="2014" name="Science">
        <title>The coffee genome provides insight into the convergent evolution of caffeine biosynthesis.</title>
        <authorList>
            <person name="Denoeud F."/>
            <person name="Carretero-Paulet L."/>
            <person name="Dereeper A."/>
            <person name="Droc G."/>
            <person name="Guyot R."/>
            <person name="Pietrella M."/>
            <person name="Zheng C."/>
            <person name="Alberti A."/>
            <person name="Anthony F."/>
            <person name="Aprea G."/>
            <person name="Aury J.M."/>
            <person name="Bento P."/>
            <person name="Bernard M."/>
            <person name="Bocs S."/>
            <person name="Campa C."/>
            <person name="Cenci A."/>
            <person name="Combes M.C."/>
            <person name="Crouzillat D."/>
            <person name="Da Silva C."/>
            <person name="Daddiego L."/>
            <person name="De Bellis F."/>
            <person name="Dussert S."/>
            <person name="Garsmeur O."/>
            <person name="Gayraud T."/>
            <person name="Guignon V."/>
            <person name="Jahn K."/>
            <person name="Jamilloux V."/>
            <person name="Joet T."/>
            <person name="Labadie K."/>
            <person name="Lan T."/>
            <person name="Leclercq J."/>
            <person name="Lepelley M."/>
            <person name="Leroy T."/>
            <person name="Li L.T."/>
            <person name="Librado P."/>
            <person name="Lopez L."/>
            <person name="Munoz A."/>
            <person name="Noel B."/>
            <person name="Pallavicini A."/>
            <person name="Perrotta G."/>
            <person name="Poncet V."/>
            <person name="Pot D."/>
            <person name="Priyono X."/>
            <person name="Rigoreau M."/>
            <person name="Rouard M."/>
            <person name="Rozas J."/>
            <person name="Tranchant-Dubreuil C."/>
            <person name="VanBuren R."/>
            <person name="Zhang Q."/>
            <person name="Andrade A.C."/>
            <person name="Argout X."/>
            <person name="Bertrand B."/>
            <person name="de Kochko A."/>
            <person name="Graziosi G."/>
            <person name="Henry R.J."/>
            <person name="Jayarama X."/>
            <person name="Ming R."/>
            <person name="Nagai C."/>
            <person name="Rounsley S."/>
            <person name="Sankoff D."/>
            <person name="Giuliano G."/>
            <person name="Albert V.A."/>
            <person name="Wincker P."/>
            <person name="Lashermes P."/>
        </authorList>
    </citation>
    <scope>NUCLEOTIDE SEQUENCE [LARGE SCALE GENOMIC DNA]</scope>
    <source>
        <strain evidence="2">cv. DH200-94</strain>
    </source>
</reference>
<dbReference type="PhylomeDB" id="A0A068VE72"/>
<protein>
    <submittedName>
        <fullName evidence="1">DH200=94 genomic scaffold, scaffold_299</fullName>
    </submittedName>
</protein>
<dbReference type="GO" id="GO:0009330">
    <property type="term" value="C:DNA topoisomerase type II (double strand cut, ATP-hydrolyzing) complex"/>
    <property type="evidence" value="ECO:0007669"/>
    <property type="project" value="TreeGrafter"/>
</dbReference>
<evidence type="ECO:0000313" key="2">
    <source>
        <dbReference type="Proteomes" id="UP000295252"/>
    </source>
</evidence>
<dbReference type="SUPFAM" id="SSF56719">
    <property type="entry name" value="Type II DNA topoisomerase"/>
    <property type="match status" value="1"/>
</dbReference>
<gene>
    <name evidence="1" type="ORF">GSCOC_T00005826001</name>
</gene>
<name>A0A068VE72_COFCA</name>
<dbReference type="GO" id="GO:0005524">
    <property type="term" value="F:ATP binding"/>
    <property type="evidence" value="ECO:0007669"/>
    <property type="project" value="InterPro"/>
</dbReference>
<dbReference type="InterPro" id="IPR013758">
    <property type="entry name" value="Topo_IIA_A/C_ab"/>
</dbReference>
<dbReference type="InterPro" id="IPR013760">
    <property type="entry name" value="Topo_IIA-like_dom_sf"/>
</dbReference>
<dbReference type="Proteomes" id="UP000295252">
    <property type="component" value="Unassembled WGS sequence"/>
</dbReference>
<dbReference type="AlphaFoldDB" id="A0A068VE72"/>
<dbReference type="Gramene" id="CDP18877">
    <property type="protein sequence ID" value="CDP18877"/>
    <property type="gene ID" value="GSCOC_T00005826001"/>
</dbReference>
<organism evidence="1 2">
    <name type="scientific">Coffea canephora</name>
    <name type="common">Robusta coffee</name>
    <dbReference type="NCBI Taxonomy" id="49390"/>
    <lineage>
        <taxon>Eukaryota</taxon>
        <taxon>Viridiplantae</taxon>
        <taxon>Streptophyta</taxon>
        <taxon>Embryophyta</taxon>
        <taxon>Tracheophyta</taxon>
        <taxon>Spermatophyta</taxon>
        <taxon>Magnoliopsida</taxon>
        <taxon>eudicotyledons</taxon>
        <taxon>Gunneridae</taxon>
        <taxon>Pentapetalae</taxon>
        <taxon>asterids</taxon>
        <taxon>lamiids</taxon>
        <taxon>Gentianales</taxon>
        <taxon>Rubiaceae</taxon>
        <taxon>Ixoroideae</taxon>
        <taxon>Gardenieae complex</taxon>
        <taxon>Bertiereae - Coffeeae clade</taxon>
        <taxon>Coffeeae</taxon>
        <taxon>Coffea</taxon>
    </lineage>
</organism>
<accession>A0A068VE72</accession>
<evidence type="ECO:0000313" key="1">
    <source>
        <dbReference type="EMBL" id="CDP18877.1"/>
    </source>
</evidence>
<dbReference type="EMBL" id="HG739383">
    <property type="protein sequence ID" value="CDP18877.1"/>
    <property type="molecule type" value="Genomic_DNA"/>
</dbReference>
<dbReference type="OrthoDB" id="1739616at2759"/>
<dbReference type="PANTHER" id="PTHR43493:SF5">
    <property type="entry name" value="DNA GYRASE SUBUNIT A, CHLOROPLASTIC_MITOCHONDRIAL"/>
    <property type="match status" value="1"/>
</dbReference>
<dbReference type="InterPro" id="IPR050220">
    <property type="entry name" value="Type_II_DNA_Topoisomerases"/>
</dbReference>
<proteinExistence type="predicted"/>
<dbReference type="GO" id="GO:0005737">
    <property type="term" value="C:cytoplasm"/>
    <property type="evidence" value="ECO:0007669"/>
    <property type="project" value="TreeGrafter"/>
</dbReference>
<dbReference type="GO" id="GO:0006265">
    <property type="term" value="P:DNA topological change"/>
    <property type="evidence" value="ECO:0007669"/>
    <property type="project" value="InterPro"/>
</dbReference>
<dbReference type="STRING" id="49390.A0A068VE72"/>